<evidence type="ECO:0000313" key="3">
    <source>
        <dbReference type="Proteomes" id="UP000604046"/>
    </source>
</evidence>
<sequence length="469" mass="52632">MSDTPDLESYWRHHADMFAEKSGDRQNVMQYHLKFVEAASPVSAAKQRMNATRAICHVCSWVVKLGLPELCRCYGDASPIALLTKMLHYPSAQHSDVRLTASLAAVQSRVESWCQQAEVVCGEAFESLEMLWCSLQSLQARRGDGIHGMDSMDLSEERLQAEEFQRCVNQWHNTAADQRKAKVSSWASQLQGFKNDAPESLRSLRSLILQLAAALSPPRVAGSEWQSQNGQDDVEAPSRAFQVDQKAIKKTLLEALALWRSFDLEDSEIEPVRNRVEYLVQKFEECHASIDCAASCSLWRRLKEACGAQADPTSSNAMSKRHRSGKRSTVKETYSPGENRAKLKTIVHKPSEPKVLRCDRCSYELVSCWYFVHPTKHSTSVLVPNNGHTSCRGVSRAGGRPSGAFFRPIDGSPYKADCSQGLDYCIHNRVRAICAPCGGVNVCRHRMPKWQCSKCKLTIRKRIKKVTQV</sequence>
<organism evidence="2 3">
    <name type="scientific">Symbiodinium natans</name>
    <dbReference type="NCBI Taxonomy" id="878477"/>
    <lineage>
        <taxon>Eukaryota</taxon>
        <taxon>Sar</taxon>
        <taxon>Alveolata</taxon>
        <taxon>Dinophyceae</taxon>
        <taxon>Suessiales</taxon>
        <taxon>Symbiodiniaceae</taxon>
        <taxon>Symbiodinium</taxon>
    </lineage>
</organism>
<protein>
    <submittedName>
        <fullName evidence="2">Uncharacterized protein</fullName>
    </submittedName>
</protein>
<accession>A0A812SY45</accession>
<feature type="region of interest" description="Disordered" evidence="1">
    <location>
        <begin position="310"/>
        <end position="335"/>
    </location>
</feature>
<keyword evidence="3" id="KW-1185">Reference proteome</keyword>
<dbReference type="AlphaFoldDB" id="A0A812SY45"/>
<feature type="compositionally biased region" description="Basic residues" evidence="1">
    <location>
        <begin position="319"/>
        <end position="328"/>
    </location>
</feature>
<comment type="caution">
    <text evidence="2">The sequence shown here is derived from an EMBL/GenBank/DDBJ whole genome shotgun (WGS) entry which is preliminary data.</text>
</comment>
<dbReference type="EMBL" id="CAJNDS010002519">
    <property type="protein sequence ID" value="CAE7508946.1"/>
    <property type="molecule type" value="Genomic_DNA"/>
</dbReference>
<name>A0A812SY45_9DINO</name>
<evidence type="ECO:0000313" key="2">
    <source>
        <dbReference type="EMBL" id="CAE7508946.1"/>
    </source>
</evidence>
<dbReference type="Proteomes" id="UP000604046">
    <property type="component" value="Unassembled WGS sequence"/>
</dbReference>
<evidence type="ECO:0000256" key="1">
    <source>
        <dbReference type="SAM" id="MobiDB-lite"/>
    </source>
</evidence>
<proteinExistence type="predicted"/>
<reference evidence="2" key="1">
    <citation type="submission" date="2021-02" db="EMBL/GenBank/DDBJ databases">
        <authorList>
            <person name="Dougan E. K."/>
            <person name="Rhodes N."/>
            <person name="Thang M."/>
            <person name="Chan C."/>
        </authorList>
    </citation>
    <scope>NUCLEOTIDE SEQUENCE</scope>
</reference>
<gene>
    <name evidence="2" type="ORF">SNAT2548_LOCUS28499</name>
</gene>
<dbReference type="OrthoDB" id="10482007at2759"/>